<dbReference type="EMBL" id="JANBUK010000027">
    <property type="protein sequence ID" value="KAJ2792435.1"/>
    <property type="molecule type" value="Genomic_DNA"/>
</dbReference>
<accession>A0ACC1KPJ5</accession>
<organism evidence="1 2">
    <name type="scientific">Coemansia linderi</name>
    <dbReference type="NCBI Taxonomy" id="2663919"/>
    <lineage>
        <taxon>Eukaryota</taxon>
        <taxon>Fungi</taxon>
        <taxon>Fungi incertae sedis</taxon>
        <taxon>Zoopagomycota</taxon>
        <taxon>Kickxellomycotina</taxon>
        <taxon>Kickxellomycetes</taxon>
        <taxon>Kickxellales</taxon>
        <taxon>Kickxellaceae</taxon>
        <taxon>Coemansia</taxon>
    </lineage>
</organism>
<dbReference type="Proteomes" id="UP001140066">
    <property type="component" value="Unassembled WGS sequence"/>
</dbReference>
<comment type="caution">
    <text evidence="1">The sequence shown here is derived from an EMBL/GenBank/DDBJ whole genome shotgun (WGS) entry which is preliminary data.</text>
</comment>
<evidence type="ECO:0000313" key="1">
    <source>
        <dbReference type="EMBL" id="KAJ2792435.1"/>
    </source>
</evidence>
<name>A0ACC1KPJ5_9FUNG</name>
<proteinExistence type="predicted"/>
<sequence>MPTRRKTVLWLGSPIGNFACDGAVQFIAGISDSALTANDAFIVGMDRQKAPEIIMDAYHDSQGITADVFDEAKYSYVGGSDEETGQRNAFLEALEDTLVKWPSEIAAQVKELCGDSGDLLLQRGERIYIESSQKYSDDEFAMQG</sequence>
<gene>
    <name evidence="1" type="ORF">GGI18_000399</name>
</gene>
<reference evidence="1" key="1">
    <citation type="submission" date="2022-07" db="EMBL/GenBank/DDBJ databases">
        <title>Phylogenomic reconstructions and comparative analyses of Kickxellomycotina fungi.</title>
        <authorList>
            <person name="Reynolds N.K."/>
            <person name="Stajich J.E."/>
            <person name="Barry K."/>
            <person name="Grigoriev I.V."/>
            <person name="Crous P."/>
            <person name="Smith M.E."/>
        </authorList>
    </citation>
    <scope>NUCLEOTIDE SEQUENCE</scope>
    <source>
        <strain evidence="1">BCRC 34191</strain>
    </source>
</reference>
<keyword evidence="2" id="KW-1185">Reference proteome</keyword>
<protein>
    <submittedName>
        <fullName evidence="1">Uncharacterized protein</fullName>
    </submittedName>
</protein>
<evidence type="ECO:0000313" key="2">
    <source>
        <dbReference type="Proteomes" id="UP001140066"/>
    </source>
</evidence>